<dbReference type="EMBL" id="JACATZ010000001">
    <property type="protein sequence ID" value="NWJ46353.1"/>
    <property type="molecule type" value="Genomic_DNA"/>
</dbReference>
<reference evidence="6" key="2">
    <citation type="journal article" date="2024" name="Nature">
        <title>Anoxygenic phototroph of the Chloroflexota uses a type I reaction centre.</title>
        <authorList>
            <person name="Tsuji J.M."/>
            <person name="Shaw N.A."/>
            <person name="Nagashima S."/>
            <person name="Venkiteswaran J.J."/>
            <person name="Schiff S.L."/>
            <person name="Watanabe T."/>
            <person name="Fukui M."/>
            <person name="Hanada S."/>
            <person name="Tank M."/>
            <person name="Neufeld J.D."/>
        </authorList>
    </citation>
    <scope>NUCLEOTIDE SEQUENCE</scope>
    <source>
        <strain evidence="6">L227-S17</strain>
    </source>
</reference>
<evidence type="ECO:0000256" key="3">
    <source>
        <dbReference type="ARBA" id="ARBA00023239"/>
    </source>
</evidence>
<dbReference type="InterPro" id="IPR005000">
    <property type="entry name" value="Aldolase/citrate-lyase_domain"/>
</dbReference>
<dbReference type="PANTHER" id="PTHR30502">
    <property type="entry name" value="2-KETO-3-DEOXY-L-RHAMNONATE ALDOLASE"/>
    <property type="match status" value="1"/>
</dbReference>
<keyword evidence="2" id="KW-0479">Metal-binding</keyword>
<organism evidence="5 7">
    <name type="scientific">Candidatus Chlorohelix allophototropha</name>
    <dbReference type="NCBI Taxonomy" id="3003348"/>
    <lineage>
        <taxon>Bacteria</taxon>
        <taxon>Bacillati</taxon>
        <taxon>Chloroflexota</taxon>
        <taxon>Chloroflexia</taxon>
        <taxon>Candidatus Chloroheliales</taxon>
        <taxon>Candidatus Chloroheliaceae</taxon>
        <taxon>Candidatus Chlorohelix</taxon>
    </lineage>
</organism>
<keyword evidence="3 6" id="KW-0456">Lyase</keyword>
<reference evidence="5 7" key="1">
    <citation type="submission" date="2020-06" db="EMBL/GenBank/DDBJ databases">
        <title>Anoxygenic phototrophic Chloroflexota member uses a Type I reaction center.</title>
        <authorList>
            <person name="Tsuji J.M."/>
            <person name="Shaw N.A."/>
            <person name="Nagashima S."/>
            <person name="Venkiteswaran J."/>
            <person name="Schiff S.L."/>
            <person name="Hanada S."/>
            <person name="Tank M."/>
            <person name="Neufeld J.D."/>
        </authorList>
    </citation>
    <scope>NUCLEOTIDE SEQUENCE [LARGE SCALE GENOMIC DNA]</scope>
    <source>
        <strain evidence="5">L227-S17</strain>
    </source>
</reference>
<dbReference type="GO" id="GO:0046872">
    <property type="term" value="F:metal ion binding"/>
    <property type="evidence" value="ECO:0007669"/>
    <property type="project" value="UniProtKB-KW"/>
</dbReference>
<protein>
    <submittedName>
        <fullName evidence="5">2-dehydro-3-deoxyglucarate aldolase</fullName>
    </submittedName>
    <submittedName>
        <fullName evidence="6">Aldolase/citrate lyase family protein</fullName>
    </submittedName>
</protein>
<evidence type="ECO:0000313" key="6">
    <source>
        <dbReference type="EMBL" id="WJW65724.1"/>
    </source>
</evidence>
<evidence type="ECO:0000256" key="1">
    <source>
        <dbReference type="ARBA" id="ARBA00005568"/>
    </source>
</evidence>
<comment type="similarity">
    <text evidence="1">Belongs to the HpcH/HpaI aldolase family.</text>
</comment>
<dbReference type="Pfam" id="PF03328">
    <property type="entry name" value="HpcH_HpaI"/>
    <property type="match status" value="1"/>
</dbReference>
<dbReference type="Proteomes" id="UP001431572">
    <property type="component" value="Chromosome 1"/>
</dbReference>
<evidence type="ECO:0000256" key="2">
    <source>
        <dbReference type="ARBA" id="ARBA00022723"/>
    </source>
</evidence>
<sequence>MRSNFVKAKLKNGEPAIGLWHNLPGLNNARLLAYVGFDWVVVDFEHAPQNPALLTETVAAIAGAGVSAPLVRLPFNSVEWFKWSLDAGAWGVIVPMVETRQEAEQAVSWSKYPPLGTRSFGGSMACLSFSTTDRQEYLTKANDEILVALQIESAKGLANVEEILSVPGVDVAFVGPNDLHGSLGLPPSNEGAEPEFVAALEKIKAAARKYNVALGMFCSNGDTAAQRIREGFQMVNATSDASSLLTAATQNLQKARG</sequence>
<dbReference type="RefSeq" id="WP_341467609.1">
    <property type="nucleotide sequence ID" value="NZ_CP128399.1"/>
</dbReference>
<evidence type="ECO:0000313" key="5">
    <source>
        <dbReference type="EMBL" id="NWJ46353.1"/>
    </source>
</evidence>
<dbReference type="Gene3D" id="3.20.20.60">
    <property type="entry name" value="Phosphoenolpyruvate-binding domains"/>
    <property type="match status" value="1"/>
</dbReference>
<dbReference type="PANTHER" id="PTHR30502:SF0">
    <property type="entry name" value="PHOSPHOENOLPYRUVATE CARBOXYLASE FAMILY PROTEIN"/>
    <property type="match status" value="1"/>
</dbReference>
<dbReference type="GO" id="GO:0005737">
    <property type="term" value="C:cytoplasm"/>
    <property type="evidence" value="ECO:0007669"/>
    <property type="project" value="TreeGrafter"/>
</dbReference>
<dbReference type="InterPro" id="IPR050251">
    <property type="entry name" value="HpcH-HpaI_aldolase"/>
</dbReference>
<dbReference type="Proteomes" id="UP000521676">
    <property type="component" value="Unassembled WGS sequence"/>
</dbReference>
<keyword evidence="8" id="KW-1185">Reference proteome</keyword>
<accession>A0A8T7LZ57</accession>
<proteinExistence type="inferred from homology"/>
<dbReference type="EMBL" id="CP128399">
    <property type="protein sequence ID" value="WJW65724.1"/>
    <property type="molecule type" value="Genomic_DNA"/>
</dbReference>
<dbReference type="GO" id="GO:0016832">
    <property type="term" value="F:aldehyde-lyase activity"/>
    <property type="evidence" value="ECO:0007669"/>
    <property type="project" value="TreeGrafter"/>
</dbReference>
<feature type="domain" description="HpcH/HpaI aldolase/citrate lyase" evidence="4">
    <location>
        <begin position="18"/>
        <end position="245"/>
    </location>
</feature>
<evidence type="ECO:0000313" key="7">
    <source>
        <dbReference type="Proteomes" id="UP000521676"/>
    </source>
</evidence>
<name>A0A8T7LZ57_9CHLR</name>
<evidence type="ECO:0000313" key="8">
    <source>
        <dbReference type="Proteomes" id="UP001431572"/>
    </source>
</evidence>
<dbReference type="InterPro" id="IPR040442">
    <property type="entry name" value="Pyrv_kinase-like_dom_sf"/>
</dbReference>
<gene>
    <name evidence="5" type="ORF">HXX08_10790</name>
    <name evidence="6" type="ORF">OZ401_001502</name>
</gene>
<dbReference type="SUPFAM" id="SSF51621">
    <property type="entry name" value="Phosphoenolpyruvate/pyruvate domain"/>
    <property type="match status" value="1"/>
</dbReference>
<dbReference type="AlphaFoldDB" id="A0A8T7LZ57"/>
<evidence type="ECO:0000259" key="4">
    <source>
        <dbReference type="Pfam" id="PF03328"/>
    </source>
</evidence>
<dbReference type="InterPro" id="IPR015813">
    <property type="entry name" value="Pyrv/PenolPyrv_kinase-like_dom"/>
</dbReference>